<name>A0ABR4IQ56_9EURO</name>
<evidence type="ECO:0000256" key="4">
    <source>
        <dbReference type="PROSITE-ProRule" id="PRU00023"/>
    </source>
</evidence>
<feature type="repeat" description="ANK" evidence="4">
    <location>
        <begin position="658"/>
        <end position="680"/>
    </location>
</feature>
<dbReference type="Pfam" id="PF23239">
    <property type="entry name" value="DUF7069"/>
    <property type="match status" value="1"/>
</dbReference>
<keyword evidence="2" id="KW-0677">Repeat</keyword>
<feature type="repeat" description="ANK" evidence="4">
    <location>
        <begin position="409"/>
        <end position="435"/>
    </location>
</feature>
<keyword evidence="8" id="KW-1185">Reference proteome</keyword>
<dbReference type="PROSITE" id="PS50088">
    <property type="entry name" value="ANK_REPEAT"/>
    <property type="match status" value="8"/>
</dbReference>
<gene>
    <name evidence="7" type="ORF">BJY01DRAFT_254814</name>
</gene>
<dbReference type="PANTHER" id="PTHR24161">
    <property type="entry name" value="ANK_REP_REGION DOMAIN-CONTAINING PROTEIN-RELATED"/>
    <property type="match status" value="1"/>
</dbReference>
<feature type="repeat" description="ANK" evidence="4">
    <location>
        <begin position="339"/>
        <end position="363"/>
    </location>
</feature>
<evidence type="ECO:0000256" key="2">
    <source>
        <dbReference type="ARBA" id="ARBA00022737"/>
    </source>
</evidence>
<dbReference type="InterPro" id="IPR036770">
    <property type="entry name" value="Ankyrin_rpt-contain_sf"/>
</dbReference>
<dbReference type="Pfam" id="PF00023">
    <property type="entry name" value="Ank"/>
    <property type="match status" value="1"/>
</dbReference>
<feature type="repeat" description="ANK" evidence="4">
    <location>
        <begin position="485"/>
        <end position="510"/>
    </location>
</feature>
<evidence type="ECO:0000259" key="6">
    <source>
        <dbReference type="Pfam" id="PF23239"/>
    </source>
</evidence>
<dbReference type="Proteomes" id="UP001610446">
    <property type="component" value="Unassembled WGS sequence"/>
</dbReference>
<comment type="caution">
    <text evidence="7">The sequence shown here is derived from an EMBL/GenBank/DDBJ whole genome shotgun (WGS) entry which is preliminary data.</text>
</comment>
<evidence type="ECO:0000256" key="3">
    <source>
        <dbReference type="ARBA" id="ARBA00023043"/>
    </source>
</evidence>
<proteinExistence type="predicted"/>
<feature type="repeat" description="ANK" evidence="4">
    <location>
        <begin position="373"/>
        <end position="405"/>
    </location>
</feature>
<dbReference type="InterPro" id="IPR055497">
    <property type="entry name" value="DUF7069"/>
</dbReference>
<dbReference type="EC" id="2.3.1.225" evidence="1"/>
<dbReference type="SMART" id="SM00248">
    <property type="entry name" value="ANK"/>
    <property type="match status" value="11"/>
</dbReference>
<dbReference type="InterPro" id="IPR002110">
    <property type="entry name" value="Ankyrin_rpt"/>
</dbReference>
<evidence type="ECO:0000313" key="7">
    <source>
        <dbReference type="EMBL" id="KAL2829908.1"/>
    </source>
</evidence>
<protein>
    <recommendedName>
        <fullName evidence="1">protein S-acyltransferase</fullName>
        <ecNumber evidence="1">2.3.1.225</ecNumber>
    </recommendedName>
</protein>
<organism evidence="7 8">
    <name type="scientific">Aspergillus pseudoustus</name>
    <dbReference type="NCBI Taxonomy" id="1810923"/>
    <lineage>
        <taxon>Eukaryota</taxon>
        <taxon>Fungi</taxon>
        <taxon>Dikarya</taxon>
        <taxon>Ascomycota</taxon>
        <taxon>Pezizomycotina</taxon>
        <taxon>Eurotiomycetes</taxon>
        <taxon>Eurotiomycetidae</taxon>
        <taxon>Eurotiales</taxon>
        <taxon>Aspergillaceae</taxon>
        <taxon>Aspergillus</taxon>
        <taxon>Aspergillus subgen. Nidulantes</taxon>
    </lineage>
</organism>
<accession>A0ABR4IQ56</accession>
<feature type="repeat" description="ANK" evidence="4">
    <location>
        <begin position="623"/>
        <end position="644"/>
    </location>
</feature>
<dbReference type="EMBL" id="JBFXLU010000317">
    <property type="protein sequence ID" value="KAL2829908.1"/>
    <property type="molecule type" value="Genomic_DNA"/>
</dbReference>
<feature type="domain" description="DUF7069" evidence="6">
    <location>
        <begin position="53"/>
        <end position="112"/>
    </location>
</feature>
<feature type="repeat" description="ANK" evidence="4">
    <location>
        <begin position="589"/>
        <end position="614"/>
    </location>
</feature>
<evidence type="ECO:0000256" key="1">
    <source>
        <dbReference type="ARBA" id="ARBA00012210"/>
    </source>
</evidence>
<dbReference type="Pfam" id="PF12796">
    <property type="entry name" value="Ank_2"/>
    <property type="match status" value="4"/>
</dbReference>
<dbReference type="PANTHER" id="PTHR24161:SF85">
    <property type="entry name" value="PALMITOYLTRANSFERASE HIP14"/>
    <property type="match status" value="1"/>
</dbReference>
<evidence type="ECO:0000313" key="8">
    <source>
        <dbReference type="Proteomes" id="UP001610446"/>
    </source>
</evidence>
<feature type="repeat" description="ANK" evidence="4">
    <location>
        <begin position="520"/>
        <end position="545"/>
    </location>
</feature>
<dbReference type="SUPFAM" id="SSF48403">
    <property type="entry name" value="Ankyrin repeat"/>
    <property type="match status" value="1"/>
</dbReference>
<dbReference type="Gene3D" id="1.25.40.20">
    <property type="entry name" value="Ankyrin repeat-containing domain"/>
    <property type="match status" value="3"/>
</dbReference>
<sequence>MFMLLTAALQAMIGNQGHKARPYPYIQREFQLLKNALPTIHLRGEDDAEANEIEQEINLVIQRKVEEIGAKLELEDQECSFLKRELLLIPNRTYLWVTLIFDMIENTLSYTNNRLRAMIKTLPRTIDEAYERILNQSQDREIAYRLLHIVVGAIRPLTVKEMRVALAVDPAHSEYASLDLEPEARFAKTVRNLCGLFVTIVDEQIYLLHQTAKEFLVSVSLQQKSSLCENAAVSDTVHELREHCEDSNAGLGRWKHSLHLVETSRVLLEICLSYLQLDIFTQNQSNDSPNPRTDERAFVPYSAIHWTIHFRQANLGVDSKLLQLVRKICPPIDDEVPDNGRTALSFAAERGSGKIARMLINHGTTKLDAQDRLGRTPLIWAAQSGHIEMIRLLLGQQEAVDVNRFSFHDRRTALWHAIYRGREDIVALLLDSGANALGMAPFNGRDRDPGDRLKPHGYAALKGHEGIVKLLLRITSLDPNCRDHLNRSPLSLATEAGHTGVVTLLIKTGAVHLDSKDNVLGRTPLLWAAAHEHEEIIRHLIEAGAKDIECAGRSPSRTALSYQSERGNAALVKLLLGTGLAEPDSQSTDRRTPLSYACENGHGSIVELLLGTGVVDVNSQSIYGRTPLSYACERGHAHIVRQLLALEVTEPDLADRSYGRTPLSWAAARGHREVAQLLLDTSTVDLASTDFNYRRTPAMWAAANKYEELARLLQHTGLD</sequence>
<reference evidence="7 8" key="1">
    <citation type="submission" date="2024-07" db="EMBL/GenBank/DDBJ databases">
        <title>Section-level genome sequencing and comparative genomics of Aspergillus sections Usti and Cavernicolus.</title>
        <authorList>
            <consortium name="Lawrence Berkeley National Laboratory"/>
            <person name="Nybo J.L."/>
            <person name="Vesth T.C."/>
            <person name="Theobald S."/>
            <person name="Frisvad J.C."/>
            <person name="Larsen T.O."/>
            <person name="Kjaerboelling I."/>
            <person name="Rothschild-Mancinelli K."/>
            <person name="Lyhne E.K."/>
            <person name="Kogle M.E."/>
            <person name="Barry K."/>
            <person name="Clum A."/>
            <person name="Na H."/>
            <person name="Ledsgaard L."/>
            <person name="Lin J."/>
            <person name="Lipzen A."/>
            <person name="Kuo A."/>
            <person name="Riley R."/>
            <person name="Mondo S."/>
            <person name="Labutti K."/>
            <person name="Haridas S."/>
            <person name="Pangalinan J."/>
            <person name="Salamov A.A."/>
            <person name="Simmons B.A."/>
            <person name="Magnuson J.K."/>
            <person name="Chen J."/>
            <person name="Drula E."/>
            <person name="Henrissat B."/>
            <person name="Wiebenga A."/>
            <person name="Lubbers R.J."/>
            <person name="Gomes A.C."/>
            <person name="Makela M.R."/>
            <person name="Stajich J."/>
            <person name="Grigoriev I.V."/>
            <person name="Mortensen U.H."/>
            <person name="De Vries R.P."/>
            <person name="Baker S.E."/>
            <person name="Andersen M.R."/>
        </authorList>
    </citation>
    <scope>NUCLEOTIDE SEQUENCE [LARGE SCALE GENOMIC DNA]</scope>
    <source>
        <strain evidence="7 8">CBS 123904</strain>
    </source>
</reference>
<evidence type="ECO:0000259" key="5">
    <source>
        <dbReference type="Pfam" id="PF22939"/>
    </source>
</evidence>
<keyword evidence="3 4" id="KW-0040">ANK repeat</keyword>
<dbReference type="InterPro" id="IPR054471">
    <property type="entry name" value="GPIID_WHD"/>
</dbReference>
<feature type="domain" description="GPI inositol-deacylase winged helix" evidence="5">
    <location>
        <begin position="130"/>
        <end position="222"/>
    </location>
</feature>
<dbReference type="Pfam" id="PF22939">
    <property type="entry name" value="WHD_GPIID"/>
    <property type="match status" value="1"/>
</dbReference>
<dbReference type="PROSITE" id="PS50297">
    <property type="entry name" value="ANK_REP_REGION"/>
    <property type="match status" value="8"/>
</dbReference>